<keyword evidence="4" id="KW-0158">Chromosome</keyword>
<organism evidence="14 15">
    <name type="scientific">Grallaria varia</name>
    <name type="common">variegated antpitta</name>
    <dbReference type="NCBI Taxonomy" id="117165"/>
    <lineage>
        <taxon>Eukaryota</taxon>
        <taxon>Metazoa</taxon>
        <taxon>Chordata</taxon>
        <taxon>Craniata</taxon>
        <taxon>Vertebrata</taxon>
        <taxon>Euteleostomi</taxon>
        <taxon>Archelosauria</taxon>
        <taxon>Archosauria</taxon>
        <taxon>Dinosauria</taxon>
        <taxon>Saurischia</taxon>
        <taxon>Theropoda</taxon>
        <taxon>Coelurosauria</taxon>
        <taxon>Aves</taxon>
        <taxon>Neognathae</taxon>
        <taxon>Neoaves</taxon>
        <taxon>Telluraves</taxon>
        <taxon>Australaves</taxon>
        <taxon>Passeriformes</taxon>
        <taxon>Formicariidae</taxon>
        <taxon>Grallaria</taxon>
    </lineage>
</organism>
<keyword evidence="6" id="KW-0479">Metal-binding</keyword>
<keyword evidence="9" id="KW-0539">Nucleus</keyword>
<feature type="domain" description="Mis18" evidence="13">
    <location>
        <begin position="4"/>
        <end position="103"/>
    </location>
</feature>
<keyword evidence="11" id="KW-0137">Centromere</keyword>
<name>A0A7K8ZR16_9PASS</name>
<feature type="non-terminal residue" evidence="14">
    <location>
        <position position="123"/>
    </location>
</feature>
<dbReference type="GO" id="GO:0005634">
    <property type="term" value="C:nucleus"/>
    <property type="evidence" value="ECO:0007669"/>
    <property type="project" value="UniProtKB-SubCell"/>
</dbReference>
<dbReference type="AlphaFoldDB" id="A0A7K8ZR16"/>
<evidence type="ECO:0000259" key="13">
    <source>
        <dbReference type="PROSITE" id="PS51793"/>
    </source>
</evidence>
<evidence type="ECO:0000256" key="1">
    <source>
        <dbReference type="ARBA" id="ARBA00003694"/>
    </source>
</evidence>
<dbReference type="GO" id="GO:0000775">
    <property type="term" value="C:chromosome, centromeric region"/>
    <property type="evidence" value="ECO:0007669"/>
    <property type="project" value="UniProtKB-SubCell"/>
</dbReference>
<evidence type="ECO:0000256" key="8">
    <source>
        <dbReference type="ARBA" id="ARBA00022833"/>
    </source>
</evidence>
<accession>A0A7K8ZR16</accession>
<keyword evidence="10" id="KW-0131">Cell cycle</keyword>
<dbReference type="EMBL" id="VWZG01004737">
    <property type="protein sequence ID" value="NXG17835.1"/>
    <property type="molecule type" value="Genomic_DNA"/>
</dbReference>
<comment type="caution">
    <text evidence="14">The sequence shown here is derived from an EMBL/GenBank/DDBJ whole genome shotgun (WGS) entry which is preliminary data.</text>
</comment>
<evidence type="ECO:0000256" key="3">
    <source>
        <dbReference type="ARBA" id="ARBA00004584"/>
    </source>
</evidence>
<dbReference type="GO" id="GO:0034080">
    <property type="term" value="P:CENP-A containing chromatin assembly"/>
    <property type="evidence" value="ECO:0007669"/>
    <property type="project" value="TreeGrafter"/>
</dbReference>
<evidence type="ECO:0000256" key="7">
    <source>
        <dbReference type="ARBA" id="ARBA00022776"/>
    </source>
</evidence>
<evidence type="ECO:0000256" key="12">
    <source>
        <dbReference type="RuleBase" id="RU110713"/>
    </source>
</evidence>
<evidence type="ECO:0000256" key="11">
    <source>
        <dbReference type="ARBA" id="ARBA00023328"/>
    </source>
</evidence>
<protein>
    <recommendedName>
        <fullName evidence="12">Protein yippee-like</fullName>
    </recommendedName>
</protein>
<evidence type="ECO:0000256" key="9">
    <source>
        <dbReference type="ARBA" id="ARBA00023242"/>
    </source>
</evidence>
<keyword evidence="15" id="KW-1185">Reference proteome</keyword>
<sequence length="123" mass="13406">PELCAVFHCRGCWTVLGDSLQLCSPGTARLGFLVCFKVSSDVIWEDSLLVGLEAPLLGCAYNALFCRSCGLAVGFILYSATSDLASLRGLFCFLKDRILCYLLENQTVIEATQVDFPAVTLEK</sequence>
<dbReference type="Pfam" id="PF03226">
    <property type="entry name" value="Yippee-Mis18"/>
    <property type="match status" value="1"/>
</dbReference>
<evidence type="ECO:0000313" key="15">
    <source>
        <dbReference type="Proteomes" id="UP000591535"/>
    </source>
</evidence>
<evidence type="ECO:0000313" key="14">
    <source>
        <dbReference type="EMBL" id="NXG17835.1"/>
    </source>
</evidence>
<evidence type="ECO:0000256" key="10">
    <source>
        <dbReference type="ARBA" id="ARBA00023306"/>
    </source>
</evidence>
<reference evidence="14 15" key="1">
    <citation type="submission" date="2019-09" db="EMBL/GenBank/DDBJ databases">
        <title>Bird 10,000 Genomes (B10K) Project - Family phase.</title>
        <authorList>
            <person name="Zhang G."/>
        </authorList>
    </citation>
    <scope>NUCLEOTIDE SEQUENCE [LARGE SCALE GENOMIC DNA]</scope>
    <source>
        <strain evidence="14">B10K-DU-001-02</strain>
        <tissue evidence="14">Muscle</tissue>
    </source>
</reference>
<dbReference type="InterPro" id="IPR004910">
    <property type="entry name" value="Yippee/Mis18/Cereblon"/>
</dbReference>
<dbReference type="GO" id="GO:0051301">
    <property type="term" value="P:cell division"/>
    <property type="evidence" value="ECO:0007669"/>
    <property type="project" value="UniProtKB-KW"/>
</dbReference>
<comment type="function">
    <text evidence="1">Required for recruitment of CENPA to centromeres and normal chromosome segregation during mitosis.</text>
</comment>
<evidence type="ECO:0000256" key="4">
    <source>
        <dbReference type="ARBA" id="ARBA00022454"/>
    </source>
</evidence>
<dbReference type="InterPro" id="IPR034752">
    <property type="entry name" value="Mis18"/>
</dbReference>
<comment type="similarity">
    <text evidence="12">Belongs to the yippee family.</text>
</comment>
<dbReference type="GO" id="GO:0007059">
    <property type="term" value="P:chromosome segregation"/>
    <property type="evidence" value="ECO:0007669"/>
    <property type="project" value="TreeGrafter"/>
</dbReference>
<dbReference type="PROSITE" id="PS51793">
    <property type="entry name" value="MIS18"/>
    <property type="match status" value="1"/>
</dbReference>
<evidence type="ECO:0000256" key="2">
    <source>
        <dbReference type="ARBA" id="ARBA00004123"/>
    </source>
</evidence>
<keyword evidence="7" id="KW-0498">Mitosis</keyword>
<gene>
    <name evidence="14" type="primary">Oip5</name>
    <name evidence="14" type="ORF">GRAVAR_R07144</name>
</gene>
<keyword evidence="5" id="KW-0132">Cell division</keyword>
<comment type="subcellular location">
    <subcellularLocation>
        <location evidence="3">Chromosome</location>
        <location evidence="3">Centromere</location>
    </subcellularLocation>
    <subcellularLocation>
        <location evidence="2">Nucleus</location>
    </subcellularLocation>
</comment>
<dbReference type="Proteomes" id="UP000591535">
    <property type="component" value="Unassembled WGS sequence"/>
</dbReference>
<feature type="non-terminal residue" evidence="14">
    <location>
        <position position="1"/>
    </location>
</feature>
<proteinExistence type="inferred from homology"/>
<dbReference type="GO" id="GO:0046872">
    <property type="term" value="F:metal ion binding"/>
    <property type="evidence" value="ECO:0007669"/>
    <property type="project" value="UniProtKB-KW"/>
</dbReference>
<evidence type="ECO:0000256" key="5">
    <source>
        <dbReference type="ARBA" id="ARBA00022618"/>
    </source>
</evidence>
<evidence type="ECO:0000256" key="6">
    <source>
        <dbReference type="ARBA" id="ARBA00022723"/>
    </source>
</evidence>
<dbReference type="PANTHER" id="PTHR16431">
    <property type="entry name" value="NEUROGENIC PROTEIN MASTERMIND"/>
    <property type="match status" value="1"/>
</dbReference>
<dbReference type="PANTHER" id="PTHR16431:SF3">
    <property type="entry name" value="PROTEIN MIS18-BETA"/>
    <property type="match status" value="1"/>
</dbReference>
<keyword evidence="8" id="KW-0862">Zinc</keyword>
<dbReference type="GO" id="GO:0000785">
    <property type="term" value="C:chromatin"/>
    <property type="evidence" value="ECO:0007669"/>
    <property type="project" value="TreeGrafter"/>
</dbReference>